<keyword evidence="7" id="KW-0472">Membrane</keyword>
<accession>A0AAN5TBI0</accession>
<dbReference type="Gene3D" id="1.50.40.10">
    <property type="entry name" value="Mitochondrial carrier domain"/>
    <property type="match status" value="2"/>
</dbReference>
<comment type="similarity">
    <text evidence="2">Belongs to the mitochondrial carrier (TC 2.A.29) family.</text>
</comment>
<organism evidence="8 9">
    <name type="scientific">Legionella pneumophila</name>
    <dbReference type="NCBI Taxonomy" id="446"/>
    <lineage>
        <taxon>Bacteria</taxon>
        <taxon>Pseudomonadati</taxon>
        <taxon>Pseudomonadota</taxon>
        <taxon>Gammaproteobacteria</taxon>
        <taxon>Legionellales</taxon>
        <taxon>Legionellaceae</taxon>
        <taxon>Legionella</taxon>
    </lineage>
</organism>
<keyword evidence="6" id="KW-1133">Transmembrane helix</keyword>
<comment type="subcellular location">
    <subcellularLocation>
        <location evidence="1">Membrane</location>
    </subcellularLocation>
</comment>
<dbReference type="GO" id="GO:0016020">
    <property type="term" value="C:membrane"/>
    <property type="evidence" value="ECO:0007669"/>
    <property type="project" value="UniProtKB-SubCell"/>
</dbReference>
<dbReference type="RefSeq" id="WP_062725081.1">
    <property type="nucleotide sequence ID" value="NZ_LOMB01000448.1"/>
</dbReference>
<proteinExistence type="inferred from homology"/>
<dbReference type="GO" id="GO:0022857">
    <property type="term" value="F:transmembrane transporter activity"/>
    <property type="evidence" value="ECO:0007669"/>
    <property type="project" value="TreeGrafter"/>
</dbReference>
<keyword evidence="3" id="KW-0813">Transport</keyword>
<evidence type="ECO:0000256" key="7">
    <source>
        <dbReference type="ARBA" id="ARBA00023136"/>
    </source>
</evidence>
<evidence type="ECO:0000313" key="8">
    <source>
        <dbReference type="EMBL" id="HAU2397377.1"/>
    </source>
</evidence>
<evidence type="ECO:0000256" key="6">
    <source>
        <dbReference type="ARBA" id="ARBA00022989"/>
    </source>
</evidence>
<keyword evidence="5" id="KW-0677">Repeat</keyword>
<dbReference type="InterPro" id="IPR023395">
    <property type="entry name" value="MCP_dom_sf"/>
</dbReference>
<evidence type="ECO:0000313" key="9">
    <source>
        <dbReference type="Proteomes" id="UP000863577"/>
    </source>
</evidence>
<evidence type="ECO:0000256" key="2">
    <source>
        <dbReference type="ARBA" id="ARBA00006375"/>
    </source>
</evidence>
<dbReference type="AlphaFoldDB" id="A0AAN5TBI0"/>
<protein>
    <submittedName>
        <fullName evidence="8">MC/SLC25 family protein</fullName>
    </submittedName>
</protein>
<dbReference type="PANTHER" id="PTHR45624">
    <property type="entry name" value="MITOCHONDRIAL BASIC AMINO ACIDS TRANSPORTER-RELATED"/>
    <property type="match status" value="1"/>
</dbReference>
<evidence type="ECO:0000256" key="1">
    <source>
        <dbReference type="ARBA" id="ARBA00004370"/>
    </source>
</evidence>
<evidence type="ECO:0000256" key="4">
    <source>
        <dbReference type="ARBA" id="ARBA00022692"/>
    </source>
</evidence>
<name>A0AAN5TBI0_LEGPN</name>
<reference evidence="8" key="2">
    <citation type="submission" date="2019-09" db="EMBL/GenBank/DDBJ databases">
        <authorList>
            <consortium name="NCBI Pathogen Detection Project"/>
        </authorList>
    </citation>
    <scope>NUCLEOTIDE SEQUENCE</scope>
    <source>
        <strain evidence="8">CL18-200174</strain>
    </source>
</reference>
<gene>
    <name evidence="8" type="ORF">JBK99_13720</name>
</gene>
<evidence type="ECO:0000256" key="5">
    <source>
        <dbReference type="ARBA" id="ARBA00022737"/>
    </source>
</evidence>
<dbReference type="Proteomes" id="UP000863577">
    <property type="component" value="Unassembled WGS sequence"/>
</dbReference>
<evidence type="ECO:0000256" key="3">
    <source>
        <dbReference type="ARBA" id="ARBA00022448"/>
    </source>
</evidence>
<keyword evidence="4" id="KW-0812">Transmembrane</keyword>
<reference evidence="8" key="1">
    <citation type="journal article" date="2018" name="Genome Biol.">
        <title>SKESA: strategic k-mer extension for scrupulous assemblies.</title>
        <authorList>
            <person name="Souvorov A."/>
            <person name="Agarwala R."/>
            <person name="Lipman D.J."/>
        </authorList>
    </citation>
    <scope>NUCLEOTIDE SEQUENCE</scope>
    <source>
        <strain evidence="8">CL18-200174</strain>
    </source>
</reference>
<sequence>MKDKTIPSPDAKSFNKEEFSENVAKGAIVGATSTTMTFGLFDKPLAIATKASSEVAQHPWRGIKNLFAGALNGSFSTSWNNSLYAQAYRAYLEHPVKGYPVALLNSCLKNVVFFPAKYGSERALYALSGNEQQAKNYSGFLAGLMTVYLTAPVSVVKARLMTNVPLNTLSLKQLGSGVNAIAMRDCIQYGIYFNAKERLNEKIGDGVMAGGIAGIVGYVFSNPLSVIGLNQKTAVESVNIPNMAKRIYQANGVKGFYPLVGLAAWGMFARGVAIHQGTKLYESLQENEAYGRPTRNRE</sequence>
<dbReference type="EMBL" id="DACWOD010000012">
    <property type="protein sequence ID" value="HAU2397377.1"/>
    <property type="molecule type" value="Genomic_DNA"/>
</dbReference>
<comment type="caution">
    <text evidence="8">The sequence shown here is derived from an EMBL/GenBank/DDBJ whole genome shotgun (WGS) entry which is preliminary data.</text>
</comment>
<dbReference type="InterPro" id="IPR050567">
    <property type="entry name" value="Mitochondrial_Carrier"/>
</dbReference>
<dbReference type="SUPFAM" id="SSF103506">
    <property type="entry name" value="Mitochondrial carrier"/>
    <property type="match status" value="1"/>
</dbReference>